<protein>
    <recommendedName>
        <fullName evidence="3">DUF559 domain-containing protein</fullName>
    </recommendedName>
</protein>
<dbReference type="Proteomes" id="UP001220022">
    <property type="component" value="Unassembled WGS sequence"/>
</dbReference>
<reference evidence="1 2" key="1">
    <citation type="submission" date="2023-03" db="EMBL/GenBank/DDBJ databases">
        <title>Draft genome sequence of type strain Streptomyces ferralitis JCM 14344.</title>
        <authorList>
            <person name="Klaysubun C."/>
            <person name="Duangmal K."/>
        </authorList>
    </citation>
    <scope>NUCLEOTIDE SEQUENCE [LARGE SCALE GENOMIC DNA]</scope>
    <source>
        <strain evidence="1 2">JCM 14344</strain>
    </source>
</reference>
<dbReference type="RefSeq" id="WP_275817194.1">
    <property type="nucleotide sequence ID" value="NZ_BAAANM010000007.1"/>
</dbReference>
<proteinExistence type="predicted"/>
<organism evidence="1 2">
    <name type="scientific">Streptantibioticus ferralitis</name>
    <dbReference type="NCBI Taxonomy" id="236510"/>
    <lineage>
        <taxon>Bacteria</taxon>
        <taxon>Bacillati</taxon>
        <taxon>Actinomycetota</taxon>
        <taxon>Actinomycetes</taxon>
        <taxon>Kitasatosporales</taxon>
        <taxon>Streptomycetaceae</taxon>
        <taxon>Streptantibioticus</taxon>
    </lineage>
</organism>
<evidence type="ECO:0000313" key="1">
    <source>
        <dbReference type="EMBL" id="MDF2258301.1"/>
    </source>
</evidence>
<comment type="caution">
    <text evidence="1">The sequence shown here is derived from an EMBL/GenBank/DDBJ whole genome shotgun (WGS) entry which is preliminary data.</text>
</comment>
<sequence length="335" mass="36776">MNHDTTPLGPRPLVHLERTQRRVMTARELRAHGVPANVLAERCRPGGPWQQVLPQVFLLHSGPATGEERLHAALLYAGQPTPGLDRRATQAMVTGLAALALHGFRAVPPLCALDQIDVLIPRQRRLRAVGDLRIRRANSLPRPVSILGLPCAPVPRAVADAVAGLGDPETVRALLTESVRARGCEAASVVRELNNARLLCRPHVVRAVDALLAEGRAIAESRLYKMVRQYGLPDPLWNVDLRLPGGPHLGSVDAYWPDHAVALELDARAPRQDDEALWRQHARAREQLERLGIDVIITTPKKLRESLEQQAAVVRTALLGADDRNPHAYVAVLPR</sequence>
<name>A0ABT5Z413_9ACTN</name>
<evidence type="ECO:0008006" key="3">
    <source>
        <dbReference type="Google" id="ProtNLM"/>
    </source>
</evidence>
<accession>A0ABT5Z413</accession>
<keyword evidence="2" id="KW-1185">Reference proteome</keyword>
<evidence type="ECO:0000313" key="2">
    <source>
        <dbReference type="Proteomes" id="UP001220022"/>
    </source>
</evidence>
<gene>
    <name evidence="1" type="ORF">P2L57_22045</name>
</gene>
<dbReference type="EMBL" id="JARHTQ010000015">
    <property type="protein sequence ID" value="MDF2258301.1"/>
    <property type="molecule type" value="Genomic_DNA"/>
</dbReference>